<evidence type="ECO:0000256" key="1">
    <source>
        <dbReference type="ARBA" id="ARBA00004245"/>
    </source>
</evidence>
<feature type="compositionally biased region" description="Basic and acidic residues" evidence="4">
    <location>
        <begin position="40"/>
        <end position="50"/>
    </location>
</feature>
<evidence type="ECO:0000256" key="4">
    <source>
        <dbReference type="SAM" id="MobiDB-lite"/>
    </source>
</evidence>
<protein>
    <submittedName>
        <fullName evidence="5">Dynein regulatory complex subunit 5</fullName>
    </submittedName>
</protein>
<dbReference type="AlphaFoldDB" id="A0A6J8BNR6"/>
<proteinExistence type="predicted"/>
<dbReference type="GO" id="GO:0005856">
    <property type="term" value="C:cytoskeleton"/>
    <property type="evidence" value="ECO:0007669"/>
    <property type="project" value="UniProtKB-SubCell"/>
</dbReference>
<comment type="subcellular location">
    <subcellularLocation>
        <location evidence="1">Cytoplasm</location>
        <location evidence="1">Cytoskeleton</location>
    </subcellularLocation>
</comment>
<dbReference type="SUPFAM" id="SSF52047">
    <property type="entry name" value="RNI-like"/>
    <property type="match status" value="1"/>
</dbReference>
<evidence type="ECO:0000313" key="5">
    <source>
        <dbReference type="EMBL" id="CAC5385585.1"/>
    </source>
</evidence>
<gene>
    <name evidence="5" type="ORF">MCOR_21116</name>
</gene>
<sequence>MTGNGNRFEFYFQIVIVTRSYLDIILQAKMSDPAVTDVSGEDKIDEDAKSIKSGPKSQPGSKQPSRAGSAQSGKSGKSSGRPAMAATPAGSARGDNPAADWRQMRRIIAEDPAYSLATVPLLVDLCIKHIVTHFENNSTILNDLPLRYKSKVLDKISTDIPLKITANLVQEEDYWKRCCKARWEICDVSQYGSNWKRMYFERNLQQIVENFVPETTDPNELNETLPLSANYVKKLDVQQLLPPVREAPKGPDFDDASDAGSDAGDEPECDHFNFAPVLKCLTNLEELHLTYGVSDCGMNFEWNLFKFTARDCLQLAQCVAACKHLKVFHLSRSTLDDDKTRVLISHILDHPSLITLDLSHNTISDRGARAIGKFLNNRSQLVSLNLCDNDIKVLGAQAIAHALTKNTTLQNLNLRLNRLGDEGASAISRALQRNSTLQKINLGSNEFGEATAPFLQEVIMQNTTLKSMDLSCNKLGPEGGKQIQEGMEVNTTITHMDLRITDCGQEAEYCIQQILHRNKETERQSKIQDNSGRIWKRLPPQAAHRFKPEVPTITVS</sequence>
<dbReference type="Gene3D" id="3.80.10.10">
    <property type="entry name" value="Ribonuclease Inhibitor"/>
    <property type="match status" value="2"/>
</dbReference>
<dbReference type="PANTHER" id="PTHR24107">
    <property type="entry name" value="YNEIN REGULATORY COMPLEX SUBUNIT 5"/>
    <property type="match status" value="1"/>
</dbReference>
<feature type="region of interest" description="Disordered" evidence="4">
    <location>
        <begin position="35"/>
        <end position="97"/>
    </location>
</feature>
<organism evidence="5 6">
    <name type="scientific">Mytilus coruscus</name>
    <name type="common">Sea mussel</name>
    <dbReference type="NCBI Taxonomy" id="42192"/>
    <lineage>
        <taxon>Eukaryota</taxon>
        <taxon>Metazoa</taxon>
        <taxon>Spiralia</taxon>
        <taxon>Lophotrochozoa</taxon>
        <taxon>Mollusca</taxon>
        <taxon>Bivalvia</taxon>
        <taxon>Autobranchia</taxon>
        <taxon>Pteriomorphia</taxon>
        <taxon>Mytilida</taxon>
        <taxon>Mytiloidea</taxon>
        <taxon>Mytilidae</taxon>
        <taxon>Mytilinae</taxon>
        <taxon>Mytilus</taxon>
    </lineage>
</organism>
<accession>A0A6J8BNR6</accession>
<feature type="region of interest" description="Disordered" evidence="4">
    <location>
        <begin position="244"/>
        <end position="265"/>
    </location>
</feature>
<feature type="compositionally biased region" description="Low complexity" evidence="4">
    <location>
        <begin position="65"/>
        <end position="81"/>
    </location>
</feature>
<keyword evidence="3" id="KW-0206">Cytoskeleton</keyword>
<feature type="compositionally biased region" description="Polar residues" evidence="4">
    <location>
        <begin position="55"/>
        <end position="64"/>
    </location>
</feature>
<evidence type="ECO:0000256" key="3">
    <source>
        <dbReference type="ARBA" id="ARBA00023212"/>
    </source>
</evidence>
<dbReference type="InterPro" id="IPR032675">
    <property type="entry name" value="LRR_dom_sf"/>
</dbReference>
<dbReference type="EMBL" id="CACVKT020003742">
    <property type="protein sequence ID" value="CAC5385585.1"/>
    <property type="molecule type" value="Genomic_DNA"/>
</dbReference>
<dbReference type="InterPro" id="IPR052410">
    <property type="entry name" value="DRC5"/>
</dbReference>
<reference evidence="5 6" key="1">
    <citation type="submission" date="2020-06" db="EMBL/GenBank/DDBJ databases">
        <authorList>
            <person name="Li R."/>
            <person name="Bekaert M."/>
        </authorList>
    </citation>
    <scope>NUCLEOTIDE SEQUENCE [LARGE SCALE GENOMIC DNA]</scope>
    <source>
        <strain evidence="6">wild</strain>
    </source>
</reference>
<dbReference type="Pfam" id="PF13516">
    <property type="entry name" value="LRR_6"/>
    <property type="match status" value="3"/>
</dbReference>
<dbReference type="InterPro" id="IPR001611">
    <property type="entry name" value="Leu-rich_rpt"/>
</dbReference>
<keyword evidence="2" id="KW-0963">Cytoplasm</keyword>
<dbReference type="Proteomes" id="UP000507470">
    <property type="component" value="Unassembled WGS sequence"/>
</dbReference>
<dbReference type="PANTHER" id="PTHR24107:SF20">
    <property type="entry name" value="DYNEIN REGULATORY COMPLEX SUBUNIT 5"/>
    <property type="match status" value="1"/>
</dbReference>
<dbReference type="OrthoDB" id="341587at2759"/>
<evidence type="ECO:0000313" key="6">
    <source>
        <dbReference type="Proteomes" id="UP000507470"/>
    </source>
</evidence>
<feature type="compositionally biased region" description="Acidic residues" evidence="4">
    <location>
        <begin position="253"/>
        <end position="265"/>
    </location>
</feature>
<evidence type="ECO:0000256" key="2">
    <source>
        <dbReference type="ARBA" id="ARBA00022490"/>
    </source>
</evidence>
<name>A0A6J8BNR6_MYTCO</name>
<keyword evidence="6" id="KW-1185">Reference proteome</keyword>
<dbReference type="SMART" id="SM00368">
    <property type="entry name" value="LRR_RI"/>
    <property type="match status" value="5"/>
</dbReference>